<dbReference type="InterPro" id="IPR024928">
    <property type="entry name" value="E3_ub_ligase_SMURF1"/>
</dbReference>
<feature type="domain" description="WW" evidence="13">
    <location>
        <begin position="256"/>
        <end position="289"/>
    </location>
</feature>
<dbReference type="SUPFAM" id="SSF56204">
    <property type="entry name" value="Hect, E3 ligase catalytic domain"/>
    <property type="match status" value="1"/>
</dbReference>
<dbReference type="Gene3D" id="2.60.40.150">
    <property type="entry name" value="C2 domain"/>
    <property type="match status" value="1"/>
</dbReference>
<sequence length="739" mass="84835">QPKTIRLTGSPDPFVIITVDGEQTKTTPVCRKQTNPVWNVTFDLQVTVNSVIAAQVFDQKRFMSLENNQGFLGVVNFVPSRIVDLNNPNSDISLSMDLKKSNTNSNDVVKGTLSFRISTNTSGFSRPSVSQNVENITSNLENVHLNNVNTSPSRSSSSNVNFDEFGPLPPGYELLQSLIGGKNAQIHLIEFIMLIIIQEQLLGIDHRKISVHEQQRQQETLAQERRMHESRSLPDDQRSSPTPRIITTGETVAGSGPLPSGWEQRFTNDGRPYFVDHNTRTTTWVDPRRQQTLEFEGIGNGQSRAIQSVNTLGPLPSGWEMRLTKNGRVYFVDHNNCITTWDDPRLPSADDGVPSYKRDFRKKLIYLRSQPQMRVKNETTTIVVRRDHIFEDAYHEISRRNPSDLKKKIAFKFQGEEGLDYGGVSREFFFLLSHEMFNPFYCLFEYSAHDNYTLQINANSSVNPEHLNYFTFIGRVLGMAIFHQRFLDAFFVVSFYKMILKMKCTPQDLESIDAEFYRNLNWMLSENDITDVLDLTFTVEDERFGERVQIDLKPNGSNIPVTEENKREYILESIRLVAEWKIEKRVATQFAAFKKGFNDFIPDDLICIFDEKELELLIGGIAEVDVDDWIKNTEYKGYKGDEQVIQWFWRMIREFDQEKKARMLQFVTGTSRIPVNGFKDLQGSDGPRKFTIEKVGDVTSLPKSHTCFNRLDLPPYLDYDVLVSKVTLAIEETMGFGIE</sequence>
<keyword evidence="16" id="KW-1185">Reference proteome</keyword>
<reference evidence="15 16" key="1">
    <citation type="journal article" date="2013" name="Curr. Biol.">
        <title>Shared signatures of parasitism and phylogenomics unite Cryptomycota and microsporidia.</title>
        <authorList>
            <person name="James T.Y."/>
            <person name="Pelin A."/>
            <person name="Bonen L."/>
            <person name="Ahrendt S."/>
            <person name="Sain D."/>
            <person name="Corradi N."/>
            <person name="Stajich J.E."/>
        </authorList>
    </citation>
    <scope>NUCLEOTIDE SEQUENCE [LARGE SCALE GENOMIC DNA]</scope>
    <source>
        <strain evidence="15 16">CSF55</strain>
    </source>
</reference>
<keyword evidence="15" id="KW-0436">Ligase</keyword>
<dbReference type="FunFam" id="3.30.2410.10:FF:000001">
    <property type="entry name" value="E3 ubiquitin-protein ligase NEDD4-like"/>
    <property type="match status" value="1"/>
</dbReference>
<dbReference type="FunFam" id="2.20.70.10:FF:000017">
    <property type="entry name" value="E3 ubiquitin-protein ligase"/>
    <property type="match status" value="1"/>
</dbReference>
<dbReference type="InterPro" id="IPR050409">
    <property type="entry name" value="E3_ubiq-protein_ligase"/>
</dbReference>
<comment type="pathway">
    <text evidence="3">Protein modification; protein ubiquitination.</text>
</comment>
<dbReference type="GO" id="GO:0007034">
    <property type="term" value="P:vacuolar transport"/>
    <property type="evidence" value="ECO:0007669"/>
    <property type="project" value="UniProtKB-ARBA"/>
</dbReference>
<dbReference type="PROSITE" id="PS01159">
    <property type="entry name" value="WW_DOMAIN_1"/>
    <property type="match status" value="2"/>
</dbReference>
<dbReference type="CDD" id="cd00078">
    <property type="entry name" value="HECTc"/>
    <property type="match status" value="1"/>
</dbReference>
<dbReference type="InterPro" id="IPR000569">
    <property type="entry name" value="HECT_dom"/>
</dbReference>
<dbReference type="PROSITE" id="PS50020">
    <property type="entry name" value="WW_DOMAIN_2"/>
    <property type="match status" value="2"/>
</dbReference>
<feature type="active site" description="Glycyl thioester intermediate" evidence="9 10">
    <location>
        <position position="707"/>
    </location>
</feature>
<dbReference type="GO" id="GO:0005737">
    <property type="term" value="C:cytoplasm"/>
    <property type="evidence" value="ECO:0007669"/>
    <property type="project" value="UniProtKB-SubCell"/>
</dbReference>
<dbReference type="SUPFAM" id="SSF51045">
    <property type="entry name" value="WW domain"/>
    <property type="match status" value="2"/>
</dbReference>
<dbReference type="EC" id="2.3.2.26" evidence="4"/>
<feature type="compositionally biased region" description="Basic and acidic residues" evidence="11">
    <location>
        <begin position="215"/>
        <end position="238"/>
    </location>
</feature>
<dbReference type="OMA" id="QWDRPRH"/>
<dbReference type="PROSITE" id="PS50004">
    <property type="entry name" value="C2"/>
    <property type="match status" value="1"/>
</dbReference>
<feature type="non-terminal residue" evidence="15">
    <location>
        <position position="1"/>
    </location>
</feature>
<dbReference type="SMART" id="SM00119">
    <property type="entry name" value="HECTc"/>
    <property type="match status" value="1"/>
</dbReference>
<proteinExistence type="predicted"/>
<dbReference type="Gene3D" id="3.30.2410.10">
    <property type="entry name" value="Hect, E3 ligase catalytic domain"/>
    <property type="match status" value="1"/>
</dbReference>
<evidence type="ECO:0000256" key="6">
    <source>
        <dbReference type="ARBA" id="ARBA00022679"/>
    </source>
</evidence>
<dbReference type="Gene3D" id="3.30.2160.10">
    <property type="entry name" value="Hect, E3 ligase catalytic domain"/>
    <property type="match status" value="1"/>
</dbReference>
<dbReference type="OrthoDB" id="8068875at2759"/>
<dbReference type="UniPathway" id="UPA00143"/>
<dbReference type="GO" id="GO:0072666">
    <property type="term" value="P:establishment of protein localization to vacuole"/>
    <property type="evidence" value="ECO:0007669"/>
    <property type="project" value="UniProtKB-ARBA"/>
</dbReference>
<dbReference type="STRING" id="988480.A0A075AW63"/>
<feature type="domain" description="HECT" evidence="14">
    <location>
        <begin position="401"/>
        <end position="739"/>
    </location>
</feature>
<dbReference type="GO" id="GO:0016567">
    <property type="term" value="P:protein ubiquitination"/>
    <property type="evidence" value="ECO:0007669"/>
    <property type="project" value="UniProtKB-UniPathway"/>
</dbReference>
<dbReference type="Pfam" id="PF00397">
    <property type="entry name" value="WW"/>
    <property type="match status" value="2"/>
</dbReference>
<dbReference type="EMBL" id="KE560959">
    <property type="protein sequence ID" value="EPZ34397.1"/>
    <property type="molecule type" value="Genomic_DNA"/>
</dbReference>
<dbReference type="FunFam" id="3.30.2160.10:FF:000001">
    <property type="entry name" value="E3 ubiquitin-protein ligase NEDD4-like"/>
    <property type="match status" value="1"/>
</dbReference>
<comment type="subcellular location">
    <subcellularLocation>
        <location evidence="2">Cytoplasm</location>
    </subcellularLocation>
</comment>
<evidence type="ECO:0000256" key="2">
    <source>
        <dbReference type="ARBA" id="ARBA00004496"/>
    </source>
</evidence>
<evidence type="ECO:0000256" key="11">
    <source>
        <dbReference type="SAM" id="MobiDB-lite"/>
    </source>
</evidence>
<keyword evidence="5" id="KW-0963">Cytoplasm</keyword>
<accession>A0A075AW63</accession>
<evidence type="ECO:0000313" key="16">
    <source>
        <dbReference type="Proteomes" id="UP000030755"/>
    </source>
</evidence>
<dbReference type="GO" id="GO:0061630">
    <property type="term" value="F:ubiquitin protein ligase activity"/>
    <property type="evidence" value="ECO:0007669"/>
    <property type="project" value="UniProtKB-EC"/>
</dbReference>
<evidence type="ECO:0000313" key="15">
    <source>
        <dbReference type="EMBL" id="EPZ34397.1"/>
    </source>
</evidence>
<dbReference type="CDD" id="cd00201">
    <property type="entry name" value="WW"/>
    <property type="match status" value="2"/>
</dbReference>
<keyword evidence="6" id="KW-0808">Transferase</keyword>
<protein>
    <recommendedName>
        <fullName evidence="4">HECT-type E3 ubiquitin transferase</fullName>
        <ecNumber evidence="4">2.3.2.26</ecNumber>
    </recommendedName>
</protein>
<evidence type="ECO:0000256" key="9">
    <source>
        <dbReference type="PIRSR" id="PIRSR001569-1"/>
    </source>
</evidence>
<dbReference type="SMART" id="SM00456">
    <property type="entry name" value="WW"/>
    <property type="match status" value="2"/>
</dbReference>
<dbReference type="InterPro" id="IPR036020">
    <property type="entry name" value="WW_dom_sf"/>
</dbReference>
<evidence type="ECO:0000256" key="5">
    <source>
        <dbReference type="ARBA" id="ARBA00022490"/>
    </source>
</evidence>
<evidence type="ECO:0000256" key="3">
    <source>
        <dbReference type="ARBA" id="ARBA00004906"/>
    </source>
</evidence>
<dbReference type="FunFam" id="2.20.70.10:FF:000011">
    <property type="entry name" value="E3 ubiquitin-protein ligase"/>
    <property type="match status" value="1"/>
</dbReference>
<dbReference type="FunFam" id="3.90.1750.10:FF:000079">
    <property type="entry name" value="E3 ubiquitin-protein ligase"/>
    <property type="match status" value="1"/>
</dbReference>
<dbReference type="InterPro" id="IPR000008">
    <property type="entry name" value="C2_dom"/>
</dbReference>
<name>A0A075AW63_ROZAC</name>
<dbReference type="PANTHER" id="PTHR11254">
    <property type="entry name" value="HECT DOMAIN UBIQUITIN-PROTEIN LIGASE"/>
    <property type="match status" value="1"/>
</dbReference>
<dbReference type="Pfam" id="PF00632">
    <property type="entry name" value="HECT"/>
    <property type="match status" value="1"/>
</dbReference>
<dbReference type="SUPFAM" id="SSF49562">
    <property type="entry name" value="C2 domain (Calcium/lipid-binding domain, CaLB)"/>
    <property type="match status" value="1"/>
</dbReference>
<dbReference type="Gene3D" id="3.90.1750.10">
    <property type="entry name" value="Hect, E3 ligase catalytic domains"/>
    <property type="match status" value="1"/>
</dbReference>
<dbReference type="InterPro" id="IPR035892">
    <property type="entry name" value="C2_domain_sf"/>
</dbReference>
<dbReference type="PANTHER" id="PTHR11254:SF440">
    <property type="entry name" value="E3 UBIQUITIN-PROTEIN LIGASE NEDD-4"/>
    <property type="match status" value="1"/>
</dbReference>
<gene>
    <name evidence="15" type="ORF">O9G_000584</name>
</gene>
<comment type="catalytic activity">
    <reaction evidence="1">
        <text>S-ubiquitinyl-[E2 ubiquitin-conjugating enzyme]-L-cysteine + [acceptor protein]-L-lysine = [E2 ubiquitin-conjugating enzyme]-L-cysteine + N(6)-ubiquitinyl-[acceptor protein]-L-lysine.</text>
        <dbReference type="EC" id="2.3.2.26"/>
    </reaction>
</comment>
<dbReference type="Proteomes" id="UP000030755">
    <property type="component" value="Unassembled WGS sequence"/>
</dbReference>
<evidence type="ECO:0000256" key="4">
    <source>
        <dbReference type="ARBA" id="ARBA00012485"/>
    </source>
</evidence>
<keyword evidence="7" id="KW-0677">Repeat</keyword>
<dbReference type="AlphaFoldDB" id="A0A075AW63"/>
<evidence type="ECO:0000259" key="12">
    <source>
        <dbReference type="PROSITE" id="PS50004"/>
    </source>
</evidence>
<feature type="domain" description="C2" evidence="12">
    <location>
        <begin position="1"/>
        <end position="93"/>
    </location>
</feature>
<dbReference type="GO" id="GO:0006511">
    <property type="term" value="P:ubiquitin-dependent protein catabolic process"/>
    <property type="evidence" value="ECO:0007669"/>
    <property type="project" value="InterPro"/>
</dbReference>
<dbReference type="Pfam" id="PF00168">
    <property type="entry name" value="C2"/>
    <property type="match status" value="1"/>
</dbReference>
<dbReference type="GO" id="GO:0006886">
    <property type="term" value="P:intracellular protein transport"/>
    <property type="evidence" value="ECO:0007669"/>
    <property type="project" value="UniProtKB-ARBA"/>
</dbReference>
<dbReference type="HOGENOM" id="CLU_002173_0_0_1"/>
<feature type="domain" description="WW" evidence="13">
    <location>
        <begin position="313"/>
        <end position="346"/>
    </location>
</feature>
<evidence type="ECO:0000256" key="10">
    <source>
        <dbReference type="PROSITE-ProRule" id="PRU00104"/>
    </source>
</evidence>
<dbReference type="Gene3D" id="2.20.70.10">
    <property type="match status" value="1"/>
</dbReference>
<dbReference type="PIRSF" id="PIRSF001569">
    <property type="entry name" value="E3_ub_ligase_SMURF1"/>
    <property type="match status" value="1"/>
</dbReference>
<dbReference type="GO" id="GO:0016874">
    <property type="term" value="F:ligase activity"/>
    <property type="evidence" value="ECO:0007669"/>
    <property type="project" value="UniProtKB-KW"/>
</dbReference>
<evidence type="ECO:0000256" key="7">
    <source>
        <dbReference type="ARBA" id="ARBA00022737"/>
    </source>
</evidence>
<evidence type="ECO:0000256" key="8">
    <source>
        <dbReference type="ARBA" id="ARBA00022786"/>
    </source>
</evidence>
<evidence type="ECO:0000259" key="14">
    <source>
        <dbReference type="PROSITE" id="PS50237"/>
    </source>
</evidence>
<dbReference type="InterPro" id="IPR001202">
    <property type="entry name" value="WW_dom"/>
</dbReference>
<evidence type="ECO:0000259" key="13">
    <source>
        <dbReference type="PROSITE" id="PS50020"/>
    </source>
</evidence>
<keyword evidence="8 10" id="KW-0833">Ubl conjugation pathway</keyword>
<evidence type="ECO:0000256" key="1">
    <source>
        <dbReference type="ARBA" id="ARBA00000885"/>
    </source>
</evidence>
<dbReference type="InterPro" id="IPR035983">
    <property type="entry name" value="Hect_E3_ubiquitin_ligase"/>
</dbReference>
<organism evidence="15 16">
    <name type="scientific">Rozella allomycis (strain CSF55)</name>
    <dbReference type="NCBI Taxonomy" id="988480"/>
    <lineage>
        <taxon>Eukaryota</taxon>
        <taxon>Fungi</taxon>
        <taxon>Fungi incertae sedis</taxon>
        <taxon>Cryptomycota</taxon>
        <taxon>Cryptomycota incertae sedis</taxon>
        <taxon>Rozella</taxon>
    </lineage>
</organism>
<dbReference type="PROSITE" id="PS50237">
    <property type="entry name" value="HECT"/>
    <property type="match status" value="1"/>
</dbReference>
<feature type="region of interest" description="Disordered" evidence="11">
    <location>
        <begin position="215"/>
        <end position="261"/>
    </location>
</feature>